<organism evidence="2 3">
    <name type="scientific">Aduncisulcus paluster</name>
    <dbReference type="NCBI Taxonomy" id="2918883"/>
    <lineage>
        <taxon>Eukaryota</taxon>
        <taxon>Metamonada</taxon>
        <taxon>Carpediemonas-like organisms</taxon>
        <taxon>Aduncisulcus</taxon>
    </lineage>
</organism>
<dbReference type="Proteomes" id="UP001057375">
    <property type="component" value="Unassembled WGS sequence"/>
</dbReference>
<keyword evidence="1" id="KW-0812">Transmembrane</keyword>
<feature type="transmembrane region" description="Helical" evidence="1">
    <location>
        <begin position="260"/>
        <end position="279"/>
    </location>
</feature>
<evidence type="ECO:0000313" key="2">
    <source>
        <dbReference type="EMBL" id="GKT19542.1"/>
    </source>
</evidence>
<feature type="transmembrane region" description="Helical" evidence="1">
    <location>
        <begin position="198"/>
        <end position="221"/>
    </location>
</feature>
<protein>
    <submittedName>
        <fullName evidence="2">Uncharacterized protein</fullName>
    </submittedName>
</protein>
<evidence type="ECO:0000313" key="3">
    <source>
        <dbReference type="Proteomes" id="UP001057375"/>
    </source>
</evidence>
<feature type="transmembrane region" description="Helical" evidence="1">
    <location>
        <begin position="38"/>
        <end position="62"/>
    </location>
</feature>
<comment type="caution">
    <text evidence="2">The sequence shown here is derived from an EMBL/GenBank/DDBJ whole genome shotgun (WGS) entry which is preliminary data.</text>
</comment>
<feature type="transmembrane region" description="Helical" evidence="1">
    <location>
        <begin position="171"/>
        <end position="192"/>
    </location>
</feature>
<proteinExistence type="predicted"/>
<keyword evidence="1" id="KW-1133">Transmembrane helix</keyword>
<feature type="transmembrane region" description="Helical" evidence="1">
    <location>
        <begin position="6"/>
        <end position="26"/>
    </location>
</feature>
<feature type="transmembrane region" description="Helical" evidence="1">
    <location>
        <begin position="233"/>
        <end position="254"/>
    </location>
</feature>
<sequence>MSVLITIIMIGGDLLINMVVGAVYMIKETSHALASIGHPLFMSIFTLFDSFFVVSSIALWISKADWKMALISTILALFFSFFEVCSVIGFFDKSSSGFVNLFGDAFFESIATSIFALLWMPMLIFPIFYDFVFSESYSLHPLCWASVCLGILSLVLMISGWKLYRDKHSKAILLMDLLVSFASTALVAGLWLCHNQVLRISLMVLGGIGLVVFVVLTVVLYKKKGLGDEGSALGFLVFIIIVLCAMLLIFGYVQANILCIIIGLLTLLIPLSIGSFKLFDTREEVI</sequence>
<feature type="transmembrane region" description="Helical" evidence="1">
    <location>
        <begin position="68"/>
        <end position="91"/>
    </location>
</feature>
<gene>
    <name evidence="2" type="ORF">ADUPG1_011526</name>
</gene>
<feature type="transmembrane region" description="Helical" evidence="1">
    <location>
        <begin position="139"/>
        <end position="159"/>
    </location>
</feature>
<reference evidence="2" key="1">
    <citation type="submission" date="2022-03" db="EMBL/GenBank/DDBJ databases">
        <title>Draft genome sequence of Aduncisulcus paluster, a free-living microaerophilic Fornicata.</title>
        <authorList>
            <person name="Yuyama I."/>
            <person name="Kume K."/>
            <person name="Tamura T."/>
            <person name="Inagaki Y."/>
            <person name="Hashimoto T."/>
        </authorList>
    </citation>
    <scope>NUCLEOTIDE SEQUENCE</scope>
    <source>
        <strain evidence="2">NY0171</strain>
    </source>
</reference>
<keyword evidence="1" id="KW-0472">Membrane</keyword>
<dbReference type="EMBL" id="BQXS01012067">
    <property type="protein sequence ID" value="GKT19542.1"/>
    <property type="molecule type" value="Genomic_DNA"/>
</dbReference>
<keyword evidence="3" id="KW-1185">Reference proteome</keyword>
<accession>A0ABQ5JW03</accession>
<name>A0ABQ5JW03_9EUKA</name>
<evidence type="ECO:0000256" key="1">
    <source>
        <dbReference type="SAM" id="Phobius"/>
    </source>
</evidence>